<dbReference type="KEGG" id="lhw:BSQ49_06095"/>
<sequence length="194" mass="21639">MNRNKIILIIIGILALSVFYKINATNQKQSGISLKQSAQIAKLKAENKKLTAQQVTFENSSTSTTTSKNNPDKKTEHIATKLFRSLNNWNADNWLEKQQTAAKYAPDDVLTYLGGGQSTNNQSIAAKQLKQLNATSKLTESNIYIEKESADNEIKGIFIGMVKTTSSSNQTTNSVKYKFTYDTKQEKITEISTF</sequence>
<evidence type="ECO:0000313" key="2">
    <source>
        <dbReference type="EMBL" id="AUJ29799.1"/>
    </source>
</evidence>
<organism evidence="2 3">
    <name type="scientific">Liquorilactobacillus hordei</name>
    <dbReference type="NCBI Taxonomy" id="468911"/>
    <lineage>
        <taxon>Bacteria</taxon>
        <taxon>Bacillati</taxon>
        <taxon>Bacillota</taxon>
        <taxon>Bacilli</taxon>
        <taxon>Lactobacillales</taxon>
        <taxon>Lactobacillaceae</taxon>
        <taxon>Liquorilactobacillus</taxon>
    </lineage>
</organism>
<gene>
    <name evidence="2" type="ORF">BSQ49_06095</name>
</gene>
<feature type="region of interest" description="Disordered" evidence="1">
    <location>
        <begin position="54"/>
        <end position="75"/>
    </location>
</feature>
<evidence type="ECO:0000256" key="1">
    <source>
        <dbReference type="SAM" id="MobiDB-lite"/>
    </source>
</evidence>
<protein>
    <submittedName>
        <fullName evidence="2">Uncharacterized protein</fullName>
    </submittedName>
</protein>
<dbReference type="RefSeq" id="WP_141053556.1">
    <property type="nucleotide sequence ID" value="NZ_CP018176.1"/>
</dbReference>
<reference evidence="2 3" key="1">
    <citation type="submission" date="2016-11" db="EMBL/GenBank/DDBJ databases">
        <title>Interaction between Lactobacillus species and yeast in water kefir.</title>
        <authorList>
            <person name="Behr J."/>
            <person name="Xu D."/>
            <person name="Vogel R.F."/>
        </authorList>
    </citation>
    <scope>NUCLEOTIDE SEQUENCE [LARGE SCALE GENOMIC DNA]</scope>
    <source>
        <strain evidence="2 3">TMW 1.1822</strain>
    </source>
</reference>
<evidence type="ECO:0000313" key="3">
    <source>
        <dbReference type="Proteomes" id="UP000314960"/>
    </source>
</evidence>
<dbReference type="EMBL" id="CP018176">
    <property type="protein sequence ID" value="AUJ29799.1"/>
    <property type="molecule type" value="Genomic_DNA"/>
</dbReference>
<proteinExistence type="predicted"/>
<accession>A0A3Q8CKA5</accession>
<dbReference type="AlphaFoldDB" id="A0A3Q8CKA5"/>
<name>A0A3Q8CKA5_9LACO</name>
<dbReference type="Proteomes" id="UP000314960">
    <property type="component" value="Chromosome"/>
</dbReference>